<dbReference type="PANTHER" id="PTHR30332:SF24">
    <property type="entry name" value="SECRETIN GSPD-RELATED"/>
    <property type="match status" value="1"/>
</dbReference>
<dbReference type="GO" id="GO:0009306">
    <property type="term" value="P:protein secretion"/>
    <property type="evidence" value="ECO:0007669"/>
    <property type="project" value="InterPro"/>
</dbReference>
<dbReference type="RefSeq" id="WP_110683977.1">
    <property type="nucleotide sequence ID" value="NZ_QJRX01000011.1"/>
</dbReference>
<dbReference type="Pfam" id="PF00263">
    <property type="entry name" value="Secretin"/>
    <property type="match status" value="1"/>
</dbReference>
<gene>
    <name evidence="7" type="ORF">DMO17_18620</name>
</gene>
<dbReference type="PANTHER" id="PTHR30332">
    <property type="entry name" value="PROBABLE GENERAL SECRETION PATHWAY PROTEIN D"/>
    <property type="match status" value="1"/>
</dbReference>
<dbReference type="OrthoDB" id="10011508at2"/>
<dbReference type="GO" id="GO:0016020">
    <property type="term" value="C:membrane"/>
    <property type="evidence" value="ECO:0007669"/>
    <property type="project" value="UniProtKB-SubCell"/>
</dbReference>
<dbReference type="Proteomes" id="UP000248146">
    <property type="component" value="Unassembled WGS sequence"/>
</dbReference>
<dbReference type="AlphaFoldDB" id="A0A2V4KSW6"/>
<comment type="caution">
    <text evidence="7">The sequence shown here is derived from an EMBL/GenBank/DDBJ whole genome shotgun (WGS) entry which is preliminary data.</text>
</comment>
<organism evidence="7 8">
    <name type="scientific">Aquipseudomonas alcaligenes</name>
    <name type="common">Pseudomonas alcaligenes</name>
    <dbReference type="NCBI Taxonomy" id="43263"/>
    <lineage>
        <taxon>Bacteria</taxon>
        <taxon>Pseudomonadati</taxon>
        <taxon>Pseudomonadota</taxon>
        <taxon>Gammaproteobacteria</taxon>
        <taxon>Pseudomonadales</taxon>
        <taxon>Pseudomonadaceae</taxon>
        <taxon>Aquipseudomonas</taxon>
    </lineage>
</organism>
<sequence>MMRYLILILSVLLSACAKLPDSDQYADPLVAEPGSLNSKILSDYSEASSIMPQESVIYQVDLESKDFVGLPQRVLDLDMSSVPFSVALNEIAHQLNVGILNDASKEANAREISGVKMVAPVAEILPALEKYANVDIFYRNKTLYVADRMTIQGSFSHLESQGVEALASLKKHLEKVLGKNSEVLIDNLTGAFSIASDPNTLRKSRGIVENMINEATAYSLLRLNIYKINNNRVREFGVTVEALVDDVMKLSAGAVPGNANSTLKTLLSHVKESTTGEDGSTIMTKGIKANLEALEEAGIMHSVASPTLMLFNGIKSELSNLRKVGAWVPGEVQQQNQFQDGGGNVAVYTEGRPTFEEEEVGTRLRLLPRVDLSNKRVHLNILYSESNIYAETQTTWNRTINDDTNVITLSKPLKQEAKISTRVILEDGLYQVVSGSKQKEVNLSASGLPGSEYTGGTLGKESGKTQISDTLIVARAYFPQFYRVHTVGKME</sequence>
<evidence type="ECO:0000256" key="2">
    <source>
        <dbReference type="ARBA" id="ARBA00022729"/>
    </source>
</evidence>
<dbReference type="EMBL" id="QJRX01000011">
    <property type="protein sequence ID" value="PYC20212.1"/>
    <property type="molecule type" value="Genomic_DNA"/>
</dbReference>
<feature type="signal peptide" evidence="5">
    <location>
        <begin position="1"/>
        <end position="17"/>
    </location>
</feature>
<keyword evidence="2 5" id="KW-0732">Signal</keyword>
<dbReference type="GO" id="GO:0015627">
    <property type="term" value="C:type II protein secretion system complex"/>
    <property type="evidence" value="ECO:0007669"/>
    <property type="project" value="TreeGrafter"/>
</dbReference>
<evidence type="ECO:0000256" key="4">
    <source>
        <dbReference type="RuleBase" id="RU004003"/>
    </source>
</evidence>
<reference evidence="7 8" key="1">
    <citation type="submission" date="2018-06" db="EMBL/GenBank/DDBJ databases">
        <title>Pseudomonas diversity within urban Lake Michigan freshwaters.</title>
        <authorList>
            <person name="Batrich M."/>
            <person name="Hatzopoulos T."/>
            <person name="Putonti C."/>
        </authorList>
    </citation>
    <scope>NUCLEOTIDE SEQUENCE [LARGE SCALE GENOMIC DNA]</scope>
    <source>
        <strain evidence="7 8">MB-090714</strain>
    </source>
</reference>
<comment type="similarity">
    <text evidence="4">Belongs to the bacterial secretin family.</text>
</comment>
<accession>A0A2V4KSW6</accession>
<name>A0A2V4KSW6_AQUAC</name>
<feature type="chain" id="PRO_5016080718" description="Type II/III secretion system secretin-like domain-containing protein" evidence="5">
    <location>
        <begin position="18"/>
        <end position="491"/>
    </location>
</feature>
<dbReference type="InterPro" id="IPR050810">
    <property type="entry name" value="Bact_Secretion_Sys_Channel"/>
</dbReference>
<evidence type="ECO:0000256" key="3">
    <source>
        <dbReference type="ARBA" id="ARBA00023136"/>
    </source>
</evidence>
<comment type="subcellular location">
    <subcellularLocation>
        <location evidence="1">Membrane</location>
    </subcellularLocation>
</comment>
<evidence type="ECO:0000313" key="8">
    <source>
        <dbReference type="Proteomes" id="UP000248146"/>
    </source>
</evidence>
<dbReference type="InterPro" id="IPR004846">
    <property type="entry name" value="T2SS/T3SS_dom"/>
</dbReference>
<protein>
    <recommendedName>
        <fullName evidence="6">Type II/III secretion system secretin-like domain-containing protein</fullName>
    </recommendedName>
</protein>
<evidence type="ECO:0000256" key="1">
    <source>
        <dbReference type="ARBA" id="ARBA00004370"/>
    </source>
</evidence>
<keyword evidence="3" id="KW-0472">Membrane</keyword>
<evidence type="ECO:0000313" key="7">
    <source>
        <dbReference type="EMBL" id="PYC20212.1"/>
    </source>
</evidence>
<dbReference type="PROSITE" id="PS51257">
    <property type="entry name" value="PROKAR_LIPOPROTEIN"/>
    <property type="match status" value="1"/>
</dbReference>
<evidence type="ECO:0000256" key="5">
    <source>
        <dbReference type="SAM" id="SignalP"/>
    </source>
</evidence>
<proteinExistence type="inferred from homology"/>
<feature type="domain" description="Type II/III secretion system secretin-like" evidence="6">
    <location>
        <begin position="293"/>
        <end position="449"/>
    </location>
</feature>
<evidence type="ECO:0000259" key="6">
    <source>
        <dbReference type="Pfam" id="PF00263"/>
    </source>
</evidence>